<accession>A0ABP8I2T7</accession>
<proteinExistence type="predicted"/>
<evidence type="ECO:0000256" key="1">
    <source>
        <dbReference type="SAM" id="Phobius"/>
    </source>
</evidence>
<comment type="caution">
    <text evidence="2">The sequence shown here is derived from an EMBL/GenBank/DDBJ whole genome shotgun (WGS) entry which is preliminary data.</text>
</comment>
<dbReference type="Proteomes" id="UP001501294">
    <property type="component" value="Unassembled WGS sequence"/>
</dbReference>
<feature type="transmembrane region" description="Helical" evidence="1">
    <location>
        <begin position="210"/>
        <end position="228"/>
    </location>
</feature>
<organism evidence="2 3">
    <name type="scientific">Kangiella taiwanensis</name>
    <dbReference type="NCBI Taxonomy" id="1079179"/>
    <lineage>
        <taxon>Bacteria</taxon>
        <taxon>Pseudomonadati</taxon>
        <taxon>Pseudomonadota</taxon>
        <taxon>Gammaproteobacteria</taxon>
        <taxon>Kangiellales</taxon>
        <taxon>Kangiellaceae</taxon>
        <taxon>Kangiella</taxon>
    </lineage>
</organism>
<dbReference type="EMBL" id="BAABFU010000002">
    <property type="protein sequence ID" value="GAA4349931.1"/>
    <property type="molecule type" value="Genomic_DNA"/>
</dbReference>
<keyword evidence="3" id="KW-1185">Reference proteome</keyword>
<keyword evidence="1" id="KW-1133">Transmembrane helix</keyword>
<keyword evidence="1" id="KW-0472">Membrane</keyword>
<evidence type="ECO:0000313" key="3">
    <source>
        <dbReference type="Proteomes" id="UP001501294"/>
    </source>
</evidence>
<protein>
    <submittedName>
        <fullName evidence="2">Uncharacterized protein</fullName>
    </submittedName>
</protein>
<sequence>MVSQNYLSLVGERADSPEVKQFFHKHQTSWSAVDIYNGRATTSASLELYDSALELEFVKCLSPKSEVTQQAKDFILSSISIANHNASDDQVIGNIVGPIRLASRFDDIAKVLGKDYEENRYQGTYCWRYDGVTVEIDYETTQERINYILLSSNSPEIVAIKEVEENLSDGVLSRDESEDLGIEPPDLPYEDEPVTLDYDNVPVVERQPSGRVGIIAIIFALIAALIFYDDVANQISQVL</sequence>
<name>A0ABP8I2T7_9GAMM</name>
<gene>
    <name evidence="2" type="ORF">GCM10023150_14920</name>
</gene>
<dbReference type="RefSeq" id="WP_223578268.1">
    <property type="nucleotide sequence ID" value="NZ_BAABFU010000002.1"/>
</dbReference>
<keyword evidence="1" id="KW-0812">Transmembrane</keyword>
<evidence type="ECO:0000313" key="2">
    <source>
        <dbReference type="EMBL" id="GAA4349931.1"/>
    </source>
</evidence>
<reference evidence="3" key="1">
    <citation type="journal article" date="2019" name="Int. J. Syst. Evol. Microbiol.">
        <title>The Global Catalogue of Microorganisms (GCM) 10K type strain sequencing project: providing services to taxonomists for standard genome sequencing and annotation.</title>
        <authorList>
            <consortium name="The Broad Institute Genomics Platform"/>
            <consortium name="The Broad Institute Genome Sequencing Center for Infectious Disease"/>
            <person name="Wu L."/>
            <person name="Ma J."/>
        </authorList>
    </citation>
    <scope>NUCLEOTIDE SEQUENCE [LARGE SCALE GENOMIC DNA]</scope>
    <source>
        <strain evidence="3">JCM 17727</strain>
    </source>
</reference>